<dbReference type="STRING" id="1940790.L21SP3_00725"/>
<dbReference type="OrthoDB" id="249920at2"/>
<feature type="transmembrane region" description="Helical" evidence="1">
    <location>
        <begin position="12"/>
        <end position="33"/>
    </location>
</feature>
<sequence length="251" mass="27840">MNRRLKNQGFTLIELLTVTAVIGMLIALLLPALNKARQEAKSSVCRNKLRQMSLAASAYNNTYDGYFPPAYDFKKTDSGFLNINWDFIIENSTKIKPGLLWMGESQPEIQQCPSFKGNSNTPSDIYTGYNYNTSYIGRGANETISRPAKIEEISRPYRCAVFGDGEFSGGANKFMRSPEPSRFDKSFSGRNAGTQGFRHNGKTSIVWADGHASSQRKCFAERSDASRSDIENIAEGTGFLSADNSAYSLKK</sequence>
<organism evidence="2 3">
    <name type="scientific">Sedimentisphaera cyanobacteriorum</name>
    <dbReference type="NCBI Taxonomy" id="1940790"/>
    <lineage>
        <taxon>Bacteria</taxon>
        <taxon>Pseudomonadati</taxon>
        <taxon>Planctomycetota</taxon>
        <taxon>Phycisphaerae</taxon>
        <taxon>Sedimentisphaerales</taxon>
        <taxon>Sedimentisphaeraceae</taxon>
        <taxon>Sedimentisphaera</taxon>
    </lineage>
</organism>
<evidence type="ECO:0000256" key="1">
    <source>
        <dbReference type="SAM" id="Phobius"/>
    </source>
</evidence>
<keyword evidence="1" id="KW-0812">Transmembrane</keyword>
<gene>
    <name evidence="2" type="ORF">L21SP3_00725</name>
</gene>
<dbReference type="EMBL" id="CP019633">
    <property type="protein sequence ID" value="AQQ08931.1"/>
    <property type="molecule type" value="Genomic_DNA"/>
</dbReference>
<keyword evidence="3" id="KW-1185">Reference proteome</keyword>
<dbReference type="PANTHER" id="PTHR30093">
    <property type="entry name" value="GENERAL SECRETION PATHWAY PROTEIN G"/>
    <property type="match status" value="1"/>
</dbReference>
<dbReference type="PROSITE" id="PS00409">
    <property type="entry name" value="PROKAR_NTER_METHYL"/>
    <property type="match status" value="1"/>
</dbReference>
<evidence type="ECO:0000313" key="2">
    <source>
        <dbReference type="EMBL" id="AQQ08931.1"/>
    </source>
</evidence>
<dbReference type="InterPro" id="IPR045584">
    <property type="entry name" value="Pilin-like"/>
</dbReference>
<accession>A0A1Q2HNN0</accession>
<dbReference type="InterPro" id="IPR012902">
    <property type="entry name" value="N_methyl_site"/>
</dbReference>
<protein>
    <submittedName>
        <fullName evidence="2">Type II secretion system protein G</fullName>
    </submittedName>
</protein>
<keyword evidence="1" id="KW-1133">Transmembrane helix</keyword>
<proteinExistence type="predicted"/>
<dbReference type="Gene3D" id="3.30.700.10">
    <property type="entry name" value="Glycoprotein, Type 4 Pilin"/>
    <property type="match status" value="1"/>
</dbReference>
<dbReference type="Proteomes" id="UP000188273">
    <property type="component" value="Chromosome"/>
</dbReference>
<dbReference type="KEGG" id="pbu:L21SP3_00725"/>
<keyword evidence="1" id="KW-0472">Membrane</keyword>
<dbReference type="SUPFAM" id="SSF54523">
    <property type="entry name" value="Pili subunits"/>
    <property type="match status" value="1"/>
</dbReference>
<evidence type="ECO:0000313" key="3">
    <source>
        <dbReference type="Proteomes" id="UP000188273"/>
    </source>
</evidence>
<dbReference type="RefSeq" id="WP_077539397.1">
    <property type="nucleotide sequence ID" value="NZ_CP019633.1"/>
</dbReference>
<reference evidence="3" key="1">
    <citation type="submission" date="2017-02" db="EMBL/GenBank/DDBJ databases">
        <title>Comparative genomics and description of representatives of a novel lineage of planctomycetes thriving in anoxic sediments.</title>
        <authorList>
            <person name="Spring S."/>
            <person name="Bunk B."/>
            <person name="Sproer C."/>
            <person name="Klenk H.-P."/>
        </authorList>
    </citation>
    <scope>NUCLEOTIDE SEQUENCE [LARGE SCALE GENOMIC DNA]</scope>
    <source>
        <strain evidence="3">L21-RPul-D3</strain>
    </source>
</reference>
<dbReference type="AlphaFoldDB" id="A0A1Q2HNN0"/>
<name>A0A1Q2HNN0_9BACT</name>
<dbReference type="PANTHER" id="PTHR30093:SF2">
    <property type="entry name" value="TYPE II SECRETION SYSTEM PROTEIN H"/>
    <property type="match status" value="1"/>
</dbReference>
<dbReference type="NCBIfam" id="TIGR02532">
    <property type="entry name" value="IV_pilin_GFxxxE"/>
    <property type="match status" value="1"/>
</dbReference>
<dbReference type="Pfam" id="PF07963">
    <property type="entry name" value="N_methyl"/>
    <property type="match status" value="1"/>
</dbReference>